<name>A0A498J172_MALDO</name>
<dbReference type="InterPro" id="IPR043504">
    <property type="entry name" value="Peptidase_S1_PA_chymotrypsin"/>
</dbReference>
<dbReference type="PANTHER" id="PTHR45980:SF18">
    <property type="entry name" value="PROTEASE DO-LIKE 9"/>
    <property type="match status" value="1"/>
</dbReference>
<dbReference type="EMBL" id="RDQH01000335">
    <property type="protein sequence ID" value="RXH89449.1"/>
    <property type="molecule type" value="Genomic_DNA"/>
</dbReference>
<protein>
    <submittedName>
        <fullName evidence="2">Uncharacterized protein</fullName>
    </submittedName>
</protein>
<accession>A0A498J172</accession>
<dbReference type="PANTHER" id="PTHR45980">
    <property type="match status" value="1"/>
</dbReference>
<dbReference type="Gene3D" id="2.40.10.10">
    <property type="entry name" value="Trypsin-like serine proteases"/>
    <property type="match status" value="1"/>
</dbReference>
<feature type="compositionally biased region" description="Polar residues" evidence="1">
    <location>
        <begin position="21"/>
        <end position="30"/>
    </location>
</feature>
<feature type="compositionally biased region" description="Low complexity" evidence="1">
    <location>
        <begin position="31"/>
        <end position="44"/>
    </location>
</feature>
<dbReference type="STRING" id="3750.A0A498J172"/>
<comment type="caution">
    <text evidence="2">The sequence shown here is derived from an EMBL/GenBank/DDBJ whole genome shotgun (WGS) entry which is preliminary data.</text>
</comment>
<dbReference type="InterPro" id="IPR009003">
    <property type="entry name" value="Peptidase_S1_PA"/>
</dbReference>
<evidence type="ECO:0000313" key="2">
    <source>
        <dbReference type="EMBL" id="RXH89449.1"/>
    </source>
</evidence>
<sequence length="122" mass="12670">MEVVDSGTPEADDTDIATMDIQDTNSTAINDTVSVPTSDTTSDPMLTVSDDEFWEGTSPLEFGELPALQDAVTVAGYPIGGDTISVTSSVVSRTEILSYIGALINSGSSSGPAFDDKGKCVR</sequence>
<proteinExistence type="predicted"/>
<reference evidence="2 3" key="1">
    <citation type="submission" date="2018-10" db="EMBL/GenBank/DDBJ databases">
        <title>A high-quality apple genome assembly.</title>
        <authorList>
            <person name="Hu J."/>
        </authorList>
    </citation>
    <scope>NUCLEOTIDE SEQUENCE [LARGE SCALE GENOMIC DNA]</scope>
    <source>
        <strain evidence="3">cv. HFTH1</strain>
        <tissue evidence="2">Young leaf</tissue>
    </source>
</reference>
<keyword evidence="3" id="KW-1185">Reference proteome</keyword>
<evidence type="ECO:0000313" key="3">
    <source>
        <dbReference type="Proteomes" id="UP000290289"/>
    </source>
</evidence>
<evidence type="ECO:0000256" key="1">
    <source>
        <dbReference type="SAM" id="MobiDB-lite"/>
    </source>
</evidence>
<dbReference type="GO" id="GO:0004252">
    <property type="term" value="F:serine-type endopeptidase activity"/>
    <property type="evidence" value="ECO:0007669"/>
    <property type="project" value="TreeGrafter"/>
</dbReference>
<feature type="region of interest" description="Disordered" evidence="1">
    <location>
        <begin position="1"/>
        <end position="44"/>
    </location>
</feature>
<gene>
    <name evidence="2" type="ORF">DVH24_031806</name>
</gene>
<dbReference type="AlphaFoldDB" id="A0A498J172"/>
<dbReference type="Proteomes" id="UP000290289">
    <property type="component" value="Chromosome 9"/>
</dbReference>
<dbReference type="SUPFAM" id="SSF50494">
    <property type="entry name" value="Trypsin-like serine proteases"/>
    <property type="match status" value="1"/>
</dbReference>
<organism evidence="2 3">
    <name type="scientific">Malus domestica</name>
    <name type="common">Apple</name>
    <name type="synonym">Pyrus malus</name>
    <dbReference type="NCBI Taxonomy" id="3750"/>
    <lineage>
        <taxon>Eukaryota</taxon>
        <taxon>Viridiplantae</taxon>
        <taxon>Streptophyta</taxon>
        <taxon>Embryophyta</taxon>
        <taxon>Tracheophyta</taxon>
        <taxon>Spermatophyta</taxon>
        <taxon>Magnoliopsida</taxon>
        <taxon>eudicotyledons</taxon>
        <taxon>Gunneridae</taxon>
        <taxon>Pentapetalae</taxon>
        <taxon>rosids</taxon>
        <taxon>fabids</taxon>
        <taxon>Rosales</taxon>
        <taxon>Rosaceae</taxon>
        <taxon>Amygdaloideae</taxon>
        <taxon>Maleae</taxon>
        <taxon>Malus</taxon>
    </lineage>
</organism>